<accession>A0A0H2M7U5</accession>
<dbReference type="Gene3D" id="3.40.190.10">
    <property type="entry name" value="Periplasmic binding protein-like II"/>
    <property type="match status" value="1"/>
</dbReference>
<evidence type="ECO:0000256" key="1">
    <source>
        <dbReference type="ARBA" id="ARBA00006987"/>
    </source>
</evidence>
<organism evidence="3 4">
    <name type="scientific">Variovorax paradoxus</name>
    <dbReference type="NCBI Taxonomy" id="34073"/>
    <lineage>
        <taxon>Bacteria</taxon>
        <taxon>Pseudomonadati</taxon>
        <taxon>Pseudomonadota</taxon>
        <taxon>Betaproteobacteria</taxon>
        <taxon>Burkholderiales</taxon>
        <taxon>Comamonadaceae</taxon>
        <taxon>Variovorax</taxon>
    </lineage>
</organism>
<proteinExistence type="inferred from homology"/>
<dbReference type="EMBL" id="JZWI01000002">
    <property type="protein sequence ID" value="KLN58534.1"/>
    <property type="molecule type" value="Genomic_DNA"/>
</dbReference>
<dbReference type="PIRSF" id="PIRSF017082">
    <property type="entry name" value="YflP"/>
    <property type="match status" value="1"/>
</dbReference>
<dbReference type="PATRIC" id="fig|34073.19.peg.257"/>
<keyword evidence="4" id="KW-1185">Reference proteome</keyword>
<dbReference type="Proteomes" id="UP000035170">
    <property type="component" value="Unassembled WGS sequence"/>
</dbReference>
<keyword evidence="3" id="KW-0675">Receptor</keyword>
<keyword evidence="2" id="KW-0732">Signal</keyword>
<dbReference type="PANTHER" id="PTHR42928">
    <property type="entry name" value="TRICARBOXYLATE-BINDING PROTEIN"/>
    <property type="match status" value="1"/>
</dbReference>
<name>A0A0H2M7U5_VARPD</name>
<gene>
    <name evidence="3" type="ORF">VPARA_02560</name>
</gene>
<protein>
    <submittedName>
        <fullName evidence="3">Tripartite tricarboxylate transporter family receptor</fullName>
    </submittedName>
</protein>
<dbReference type="Gene3D" id="3.40.190.150">
    <property type="entry name" value="Bordetella uptake gene, domain 1"/>
    <property type="match status" value="1"/>
</dbReference>
<evidence type="ECO:0000313" key="4">
    <source>
        <dbReference type="Proteomes" id="UP000035170"/>
    </source>
</evidence>
<comment type="caution">
    <text evidence="3">The sequence shown here is derived from an EMBL/GenBank/DDBJ whole genome shotgun (WGS) entry which is preliminary data.</text>
</comment>
<feature type="chain" id="PRO_5002596846" evidence="2">
    <location>
        <begin position="25"/>
        <end position="325"/>
    </location>
</feature>
<comment type="similarity">
    <text evidence="1">Belongs to the UPF0065 (bug) family.</text>
</comment>
<dbReference type="CDD" id="cd07012">
    <property type="entry name" value="PBP2_Bug_TTT"/>
    <property type="match status" value="1"/>
</dbReference>
<dbReference type="SUPFAM" id="SSF53850">
    <property type="entry name" value="Periplasmic binding protein-like II"/>
    <property type="match status" value="1"/>
</dbReference>
<reference evidence="3 4" key="1">
    <citation type="submission" date="2015-03" db="EMBL/GenBank/DDBJ databases">
        <title>Genome sequence of Variovorax paradoxus TBEA6.</title>
        <authorList>
            <person name="Poehlein A."/>
            <person name="Schuldes J."/>
            <person name="Wuebbeler J.H."/>
            <person name="Hiessl S."/>
            <person name="Steinbuechel A."/>
            <person name="Daniel R."/>
        </authorList>
    </citation>
    <scope>NUCLEOTIDE SEQUENCE [LARGE SCALE GENOMIC DNA]</scope>
    <source>
        <strain evidence="3 4">TBEA6</strain>
    </source>
</reference>
<dbReference type="PANTHER" id="PTHR42928:SF5">
    <property type="entry name" value="BLR1237 PROTEIN"/>
    <property type="match status" value="1"/>
</dbReference>
<dbReference type="InterPro" id="IPR042100">
    <property type="entry name" value="Bug_dom1"/>
</dbReference>
<evidence type="ECO:0000256" key="2">
    <source>
        <dbReference type="SAM" id="SignalP"/>
    </source>
</evidence>
<evidence type="ECO:0000313" key="3">
    <source>
        <dbReference type="EMBL" id="KLN58534.1"/>
    </source>
</evidence>
<dbReference type="Pfam" id="PF03401">
    <property type="entry name" value="TctC"/>
    <property type="match status" value="1"/>
</dbReference>
<dbReference type="AlphaFoldDB" id="A0A0H2M7U5"/>
<dbReference type="RefSeq" id="WP_021007864.1">
    <property type="nucleotide sequence ID" value="NZ_JZWI01000002.1"/>
</dbReference>
<feature type="signal peptide" evidence="2">
    <location>
        <begin position="1"/>
        <end position="24"/>
    </location>
</feature>
<dbReference type="InterPro" id="IPR005064">
    <property type="entry name" value="BUG"/>
</dbReference>
<sequence length="325" mass="34258">MRRRNLTLAALAAGGTLAMLPGAAAWSAEGSYPDKPLRLIVGFAPGGGADALTRIIAEGLSKQLGQQVIVENRPGADGVLAAQATSSAKPDGYTLLMGTNTAMVAAPTLRPTPPYDPFKAFTPISSAGQFSMFLVVPASLPAKSVNELLAMVAAKPGAYNSASSNSASELAMLQLLGERKVVNARYKGDMQAMTDLLGGQIHMMFTTGTLAPGFVKEGRIRALATLLPQRSALLPDVPTGGELGLGKLTITPWAGFFGPPGLPQAITDKLSQELQNTLKRPDVHAQLVQQGFEGYGMSPVKFAEFFRAQYEAFGATVRQHNVKFE</sequence>